<evidence type="ECO:0000313" key="2">
    <source>
        <dbReference type="EMBL" id="CAA9493166.1"/>
    </source>
</evidence>
<evidence type="ECO:0000256" key="1">
    <source>
        <dbReference type="SAM" id="MobiDB-lite"/>
    </source>
</evidence>
<dbReference type="AlphaFoldDB" id="A0A6J4SGQ4"/>
<feature type="compositionally biased region" description="Basic residues" evidence="1">
    <location>
        <begin position="136"/>
        <end position="147"/>
    </location>
</feature>
<gene>
    <name evidence="2" type="ORF">AVDCRST_MAG85-1339</name>
</gene>
<feature type="compositionally biased region" description="Basic and acidic residues" evidence="1">
    <location>
        <begin position="73"/>
        <end position="91"/>
    </location>
</feature>
<protein>
    <submittedName>
        <fullName evidence="2">Ferredoxin reductase</fullName>
    </submittedName>
</protein>
<feature type="non-terminal residue" evidence="2">
    <location>
        <position position="390"/>
    </location>
</feature>
<name>A0A6J4SGQ4_9ACTN</name>
<sequence>GGPVGRRVAGRRGHRLGIVRPGAAGRGLLRLGPARRPRARPAVPAPADLQGLLPRGEHEGRGVPARRRRRRGHDPDVGDEARPGGARRDAVVEGGGLVRQGAARHGGERAAAADRRHRPRGRPLPAGAAQRDVPARGRRRGRPRLPRRRVVHRLRGRRVAGDARHRLDARVPRGAPAVDPVRRAGRRVGPVAARVEGRRDPVRRAGRAARGRRRGRPAPRLRLPAHGRVPGRRDRRRLRARRDARALLGLRARGHRWGAVLGHAADGRLARRLRRRRHVRVRVAAARPCGPDRAPRGRRRPGPLRCAEHPRRRRAVHRGAVLLVGPGGLGDARVRRARRRRLGQRGGARLVRVRSLHRSLPARGAPGGVHDVRSGGRPRSGPSRARRTSV</sequence>
<feature type="region of interest" description="Disordered" evidence="1">
    <location>
        <begin position="28"/>
        <end position="147"/>
    </location>
</feature>
<feature type="compositionally biased region" description="Basic residues" evidence="1">
    <location>
        <begin position="204"/>
        <end position="235"/>
    </location>
</feature>
<feature type="compositionally biased region" description="Basic and acidic residues" evidence="1">
    <location>
        <begin position="105"/>
        <end position="114"/>
    </location>
</feature>
<feature type="region of interest" description="Disordered" evidence="1">
    <location>
        <begin position="203"/>
        <end position="235"/>
    </location>
</feature>
<accession>A0A6J4SGQ4</accession>
<organism evidence="2">
    <name type="scientific">uncultured Solirubrobacteraceae bacterium</name>
    <dbReference type="NCBI Taxonomy" id="1162706"/>
    <lineage>
        <taxon>Bacteria</taxon>
        <taxon>Bacillati</taxon>
        <taxon>Actinomycetota</taxon>
        <taxon>Thermoleophilia</taxon>
        <taxon>Solirubrobacterales</taxon>
        <taxon>Solirubrobacteraceae</taxon>
        <taxon>environmental samples</taxon>
    </lineage>
</organism>
<dbReference type="EMBL" id="CADCVT010000146">
    <property type="protein sequence ID" value="CAA9493166.1"/>
    <property type="molecule type" value="Genomic_DNA"/>
</dbReference>
<feature type="non-terminal residue" evidence="2">
    <location>
        <position position="1"/>
    </location>
</feature>
<reference evidence="2" key="1">
    <citation type="submission" date="2020-02" db="EMBL/GenBank/DDBJ databases">
        <authorList>
            <person name="Meier V. D."/>
        </authorList>
    </citation>
    <scope>NUCLEOTIDE SEQUENCE</scope>
    <source>
        <strain evidence="2">AVDCRST_MAG85</strain>
    </source>
</reference>
<proteinExistence type="predicted"/>
<feature type="region of interest" description="Disordered" evidence="1">
    <location>
        <begin position="288"/>
        <end position="313"/>
    </location>
</feature>
<feature type="region of interest" description="Disordered" evidence="1">
    <location>
        <begin position="339"/>
        <end position="390"/>
    </location>
</feature>